<evidence type="ECO:0000313" key="3">
    <source>
        <dbReference type="EMBL" id="KJZ70195.1"/>
    </source>
</evidence>
<protein>
    <recommendedName>
        <fullName evidence="2">MULE transposase domain-containing protein</fullName>
    </recommendedName>
</protein>
<dbReference type="AlphaFoldDB" id="A0A0F7ZK46"/>
<feature type="compositionally biased region" description="Polar residues" evidence="1">
    <location>
        <begin position="446"/>
        <end position="474"/>
    </location>
</feature>
<proteinExistence type="predicted"/>
<dbReference type="PANTHER" id="PTHR47718">
    <property type="entry name" value="OS01G0519700 PROTEIN"/>
    <property type="match status" value="1"/>
</dbReference>
<name>A0A0F7ZK46_9HYPO</name>
<feature type="domain" description="MULE transposase" evidence="2">
    <location>
        <begin position="57"/>
        <end position="154"/>
    </location>
</feature>
<dbReference type="OrthoDB" id="4922674at2759"/>
<evidence type="ECO:0000259" key="2">
    <source>
        <dbReference type="Pfam" id="PF10551"/>
    </source>
</evidence>
<dbReference type="EMBL" id="KQ030640">
    <property type="protein sequence ID" value="KJZ70195.1"/>
    <property type="molecule type" value="Genomic_DNA"/>
</dbReference>
<evidence type="ECO:0000256" key="1">
    <source>
        <dbReference type="SAM" id="MobiDB-lite"/>
    </source>
</evidence>
<dbReference type="Proteomes" id="UP000054481">
    <property type="component" value="Unassembled WGS sequence"/>
</dbReference>
<accession>A0A0F7ZK46</accession>
<reference evidence="3 4" key="1">
    <citation type="journal article" date="2014" name="Genome Biol. Evol.">
        <title>Comparative genomics and transcriptomics analyses reveal divergent lifestyle features of nematode endoparasitic fungus Hirsutella minnesotensis.</title>
        <authorList>
            <person name="Lai Y."/>
            <person name="Liu K."/>
            <person name="Zhang X."/>
            <person name="Zhang X."/>
            <person name="Li K."/>
            <person name="Wang N."/>
            <person name="Shu C."/>
            <person name="Wu Y."/>
            <person name="Wang C."/>
            <person name="Bushley K.E."/>
            <person name="Xiang M."/>
            <person name="Liu X."/>
        </authorList>
    </citation>
    <scope>NUCLEOTIDE SEQUENCE [LARGE SCALE GENOMIC DNA]</scope>
    <source>
        <strain evidence="3 4">3608</strain>
    </source>
</reference>
<feature type="compositionally biased region" description="Basic residues" evidence="1">
    <location>
        <begin position="476"/>
        <end position="485"/>
    </location>
</feature>
<sequence length="569" mass="64723">MATRSMGYTPTAALIKLFDEKEIPYLAKWADDNPHRLLGLVWTFPYCVQMWKRFPEVISFDNTYNTNRFKLPLFQATGQTCLGTVFNAAFGLIDNERREVFQFLSESIRQLAERQSIRQPDTIITDFDDAMKAALNDQFPEVQQQLCIHHINSNVLLKSKRKWIKDRRHDNSSSSLDGSDDEVTASTTQVELSPSDRQFVDALAHKTIPHSYRGVLMMWKLVAFAETEDAHEKAWADLCREFDDQRAILRYLHGTYMPVRAQWARCYTRKYRNFGIRVTSGTEASNNNVKSYLLNGMSHLLRLVEAIQDMIRDQERDFLHACAEDEVPTSREYLSSSSEYLGDLPTTISSKGLKMISKQYRLAMKAMPTGKNPFPVRLADCDENCSVSVELGIPCYHKIYSKLLSSTPFTKWDVHPPWHLREPSSQDPYRRILDPKIAAALRGRPKNTTQAVPTRLSVATNSQCRSVGKPTSQVMGRRRARHPKSHKDPALVRSAATDFVASQADSQANSSSQRQTRSQSSVLGNGRTTGVRASGRRTQSSIRRRRSQWELLDSDGDGETVHPSIVVRP</sequence>
<organism evidence="3 4">
    <name type="scientific">Hirsutella minnesotensis 3608</name>
    <dbReference type="NCBI Taxonomy" id="1043627"/>
    <lineage>
        <taxon>Eukaryota</taxon>
        <taxon>Fungi</taxon>
        <taxon>Dikarya</taxon>
        <taxon>Ascomycota</taxon>
        <taxon>Pezizomycotina</taxon>
        <taxon>Sordariomycetes</taxon>
        <taxon>Hypocreomycetidae</taxon>
        <taxon>Hypocreales</taxon>
        <taxon>Ophiocordycipitaceae</taxon>
        <taxon>Hirsutella</taxon>
    </lineage>
</organism>
<feature type="compositionally biased region" description="Low complexity" evidence="1">
    <location>
        <begin position="501"/>
        <end position="521"/>
    </location>
</feature>
<dbReference type="Pfam" id="PF10551">
    <property type="entry name" value="MULE"/>
    <property type="match status" value="1"/>
</dbReference>
<dbReference type="InterPro" id="IPR018289">
    <property type="entry name" value="MULE_transposase_dom"/>
</dbReference>
<dbReference type="PANTHER" id="PTHR47718:SF13">
    <property type="entry name" value="OS09G0290500 PROTEIN"/>
    <property type="match status" value="1"/>
</dbReference>
<feature type="region of interest" description="Disordered" evidence="1">
    <location>
        <begin position="168"/>
        <end position="190"/>
    </location>
</feature>
<keyword evidence="4" id="KW-1185">Reference proteome</keyword>
<gene>
    <name evidence="3" type="ORF">HIM_10418</name>
</gene>
<feature type="region of interest" description="Disordered" evidence="1">
    <location>
        <begin position="441"/>
        <end position="569"/>
    </location>
</feature>
<evidence type="ECO:0000313" key="4">
    <source>
        <dbReference type="Proteomes" id="UP000054481"/>
    </source>
</evidence>